<keyword evidence="3" id="KW-1185">Reference proteome</keyword>
<dbReference type="EMBL" id="JANPWB010000010">
    <property type="protein sequence ID" value="KAJ1142327.1"/>
    <property type="molecule type" value="Genomic_DNA"/>
</dbReference>
<gene>
    <name evidence="2" type="ORF">NDU88_008653</name>
</gene>
<proteinExistence type="predicted"/>
<protein>
    <submittedName>
        <fullName evidence="2">Uncharacterized protein</fullName>
    </submittedName>
</protein>
<accession>A0AAV7QSC4</accession>
<evidence type="ECO:0000313" key="3">
    <source>
        <dbReference type="Proteomes" id="UP001066276"/>
    </source>
</evidence>
<sequence length="104" mass="11577">MFSQRRPCSVSRELPLVCSPLQDSLSRDDPQKQGNVRGFPQPTSPLLSAQSAHAEPRDIRASCNMTRCLFLYLYDKTVRRLSPGRAVSAQPGACTLRSATSRRQ</sequence>
<organism evidence="2 3">
    <name type="scientific">Pleurodeles waltl</name>
    <name type="common">Iberian ribbed newt</name>
    <dbReference type="NCBI Taxonomy" id="8319"/>
    <lineage>
        <taxon>Eukaryota</taxon>
        <taxon>Metazoa</taxon>
        <taxon>Chordata</taxon>
        <taxon>Craniata</taxon>
        <taxon>Vertebrata</taxon>
        <taxon>Euteleostomi</taxon>
        <taxon>Amphibia</taxon>
        <taxon>Batrachia</taxon>
        <taxon>Caudata</taxon>
        <taxon>Salamandroidea</taxon>
        <taxon>Salamandridae</taxon>
        <taxon>Pleurodelinae</taxon>
        <taxon>Pleurodeles</taxon>
    </lineage>
</organism>
<evidence type="ECO:0000313" key="2">
    <source>
        <dbReference type="EMBL" id="KAJ1142327.1"/>
    </source>
</evidence>
<dbReference type="Proteomes" id="UP001066276">
    <property type="component" value="Chromosome 6"/>
</dbReference>
<evidence type="ECO:0000256" key="1">
    <source>
        <dbReference type="SAM" id="MobiDB-lite"/>
    </source>
</evidence>
<comment type="caution">
    <text evidence="2">The sequence shown here is derived from an EMBL/GenBank/DDBJ whole genome shotgun (WGS) entry which is preliminary data.</text>
</comment>
<dbReference type="AlphaFoldDB" id="A0AAV7QSC4"/>
<reference evidence="2" key="1">
    <citation type="journal article" date="2022" name="bioRxiv">
        <title>Sequencing and chromosome-scale assembly of the giantPleurodeles waltlgenome.</title>
        <authorList>
            <person name="Brown T."/>
            <person name="Elewa A."/>
            <person name="Iarovenko S."/>
            <person name="Subramanian E."/>
            <person name="Araus A.J."/>
            <person name="Petzold A."/>
            <person name="Susuki M."/>
            <person name="Suzuki K.-i.T."/>
            <person name="Hayashi T."/>
            <person name="Toyoda A."/>
            <person name="Oliveira C."/>
            <person name="Osipova E."/>
            <person name="Leigh N.D."/>
            <person name="Simon A."/>
            <person name="Yun M.H."/>
        </authorList>
    </citation>
    <scope>NUCLEOTIDE SEQUENCE</scope>
    <source>
        <strain evidence="2">20211129_DDA</strain>
        <tissue evidence="2">Liver</tissue>
    </source>
</reference>
<name>A0AAV7QSC4_PLEWA</name>
<feature type="region of interest" description="Disordered" evidence="1">
    <location>
        <begin position="85"/>
        <end position="104"/>
    </location>
</feature>
<feature type="region of interest" description="Disordered" evidence="1">
    <location>
        <begin position="21"/>
        <end position="57"/>
    </location>
</feature>